<dbReference type="InterPro" id="IPR050491">
    <property type="entry name" value="AmpC-like"/>
</dbReference>
<accession>A0ABW4GJ45</accession>
<dbReference type="PANTHER" id="PTHR46825:SF7">
    <property type="entry name" value="D-ALANYL-D-ALANINE CARBOXYPEPTIDASE"/>
    <property type="match status" value="1"/>
</dbReference>
<dbReference type="Pfam" id="PF00144">
    <property type="entry name" value="Beta-lactamase"/>
    <property type="match status" value="1"/>
</dbReference>
<gene>
    <name evidence="3" type="ORF">ACFSJ0_36755</name>
</gene>
<name>A0ABW4GJ45_9ACTN</name>
<sequence>MISRHPRQIDKLPAAARRPKRIMAAVTALAVAGVLATPGPASAATDPALDRQALRQSLDAVHQAGMYGIYSEVREAGKTWQGAAGVADVVTRRPVRPDMVHRIGSITKTFTSVAILQQVARGTIELDAPVNRYLPGLIPGDRGQKITVRMLLNHTSHIGDYIAGAFPSLLEGSGASLDDNRFREFAPEELVKFALAAPPTGEPGTTPGSYSNANYVIAGLLLAKVTGVSAEQYITRNVIRKAGLRHTSFPRTPQIPGPHSKAYESLFGWIDPPRDYSVYNMSWASTAGAVVSTMDDLNRFYRALLRGELIGDAQLTEMRKTLPVLAGGVAIDYGLGIYSIDLPCGRFWGHDGGVFGMITQSLSSPDGKRQLSFGINLAKYQHLDDNGNIEPSPIDFALVDHVLLALCGQSDARTSQASPLVLFPTAGLSVKR</sequence>
<feature type="domain" description="Beta-lactamase-related" evidence="2">
    <location>
        <begin position="62"/>
        <end position="356"/>
    </location>
</feature>
<dbReference type="Gene3D" id="3.40.710.10">
    <property type="entry name" value="DD-peptidase/beta-lactamase superfamily"/>
    <property type="match status" value="1"/>
</dbReference>
<reference evidence="4" key="1">
    <citation type="journal article" date="2019" name="Int. J. Syst. Evol. Microbiol.">
        <title>The Global Catalogue of Microorganisms (GCM) 10K type strain sequencing project: providing services to taxonomists for standard genome sequencing and annotation.</title>
        <authorList>
            <consortium name="The Broad Institute Genomics Platform"/>
            <consortium name="The Broad Institute Genome Sequencing Center for Infectious Disease"/>
            <person name="Wu L."/>
            <person name="Ma J."/>
        </authorList>
    </citation>
    <scope>NUCLEOTIDE SEQUENCE [LARGE SCALE GENOMIC DNA]</scope>
    <source>
        <strain evidence="4">CGMCC 1.15399</strain>
    </source>
</reference>
<dbReference type="Proteomes" id="UP001597097">
    <property type="component" value="Unassembled WGS sequence"/>
</dbReference>
<dbReference type="PANTHER" id="PTHR46825">
    <property type="entry name" value="D-ALANYL-D-ALANINE-CARBOXYPEPTIDASE/ENDOPEPTIDASE AMPH"/>
    <property type="match status" value="1"/>
</dbReference>
<dbReference type="EC" id="3.-.-.-" evidence="3"/>
<dbReference type="EMBL" id="JBHUCM010000032">
    <property type="protein sequence ID" value="MFD1542654.1"/>
    <property type="molecule type" value="Genomic_DNA"/>
</dbReference>
<keyword evidence="4" id="KW-1185">Reference proteome</keyword>
<feature type="chain" id="PRO_5045575982" evidence="1">
    <location>
        <begin position="44"/>
        <end position="432"/>
    </location>
</feature>
<dbReference type="SUPFAM" id="SSF56601">
    <property type="entry name" value="beta-lactamase/transpeptidase-like"/>
    <property type="match status" value="1"/>
</dbReference>
<comment type="caution">
    <text evidence="3">The sequence shown here is derived from an EMBL/GenBank/DDBJ whole genome shotgun (WGS) entry which is preliminary data.</text>
</comment>
<evidence type="ECO:0000259" key="2">
    <source>
        <dbReference type="Pfam" id="PF00144"/>
    </source>
</evidence>
<dbReference type="RefSeq" id="WP_246654678.1">
    <property type="nucleotide sequence ID" value="NZ_JAHKRM010000046.1"/>
</dbReference>
<protein>
    <submittedName>
        <fullName evidence="3">Serine hydrolase domain-containing protein</fullName>
        <ecNumber evidence="3">3.-.-.-</ecNumber>
    </submittedName>
</protein>
<organism evidence="3 4">
    <name type="scientific">Nonomuraea guangzhouensis</name>
    <dbReference type="NCBI Taxonomy" id="1291555"/>
    <lineage>
        <taxon>Bacteria</taxon>
        <taxon>Bacillati</taxon>
        <taxon>Actinomycetota</taxon>
        <taxon>Actinomycetes</taxon>
        <taxon>Streptosporangiales</taxon>
        <taxon>Streptosporangiaceae</taxon>
        <taxon>Nonomuraea</taxon>
    </lineage>
</organism>
<proteinExistence type="predicted"/>
<evidence type="ECO:0000313" key="3">
    <source>
        <dbReference type="EMBL" id="MFD1542654.1"/>
    </source>
</evidence>
<keyword evidence="3" id="KW-0378">Hydrolase</keyword>
<keyword evidence="1" id="KW-0732">Signal</keyword>
<evidence type="ECO:0000313" key="4">
    <source>
        <dbReference type="Proteomes" id="UP001597097"/>
    </source>
</evidence>
<dbReference type="GO" id="GO:0016787">
    <property type="term" value="F:hydrolase activity"/>
    <property type="evidence" value="ECO:0007669"/>
    <property type="project" value="UniProtKB-KW"/>
</dbReference>
<dbReference type="InterPro" id="IPR012338">
    <property type="entry name" value="Beta-lactam/transpept-like"/>
</dbReference>
<evidence type="ECO:0000256" key="1">
    <source>
        <dbReference type="SAM" id="SignalP"/>
    </source>
</evidence>
<dbReference type="InterPro" id="IPR001466">
    <property type="entry name" value="Beta-lactam-related"/>
</dbReference>
<feature type="signal peptide" evidence="1">
    <location>
        <begin position="1"/>
        <end position="43"/>
    </location>
</feature>